<evidence type="ECO:0000313" key="8">
    <source>
        <dbReference type="Proteomes" id="UP000222542"/>
    </source>
</evidence>
<dbReference type="PANTHER" id="PTHR31223">
    <property type="entry name" value="LOG FAMILY PROTEIN YJL055W"/>
    <property type="match status" value="1"/>
</dbReference>
<accession>A0A2G2Y9U1</accession>
<comment type="catalytic activity">
    <reaction evidence="6">
        <text>9-ribosyl-trans-zeatin 5'-phosphate + H2O = trans-zeatin + D-ribose 5-phosphate</text>
        <dbReference type="Rhea" id="RHEA:48564"/>
        <dbReference type="ChEBI" id="CHEBI:15377"/>
        <dbReference type="ChEBI" id="CHEBI:16522"/>
        <dbReference type="ChEBI" id="CHEBI:78346"/>
        <dbReference type="ChEBI" id="CHEBI:87947"/>
        <dbReference type="EC" id="3.2.2.n1"/>
    </reaction>
</comment>
<keyword evidence="8" id="KW-1185">Reference proteome</keyword>
<proteinExistence type="inferred from homology"/>
<gene>
    <name evidence="7" type="ORF">T459_30746</name>
</gene>
<dbReference type="SUPFAM" id="SSF102405">
    <property type="entry name" value="MCP/YpsA-like"/>
    <property type="match status" value="1"/>
</dbReference>
<comment type="caution">
    <text evidence="7">The sequence shown here is derived from an EMBL/GenBank/DDBJ whole genome shotgun (WGS) entry which is preliminary data.</text>
</comment>
<dbReference type="Gramene" id="PHT66321">
    <property type="protein sequence ID" value="PHT66321"/>
    <property type="gene ID" value="T459_30746"/>
</dbReference>
<evidence type="ECO:0000256" key="2">
    <source>
        <dbReference type="ARBA" id="ARBA00012205"/>
    </source>
</evidence>
<evidence type="ECO:0000256" key="6">
    <source>
        <dbReference type="ARBA" id="ARBA00049153"/>
    </source>
</evidence>
<reference evidence="7 8" key="2">
    <citation type="journal article" date="2017" name="Genome Biol.">
        <title>New reference genome sequences of hot pepper reveal the massive evolution of plant disease-resistance genes by retroduplication.</title>
        <authorList>
            <person name="Kim S."/>
            <person name="Park J."/>
            <person name="Yeom S.I."/>
            <person name="Kim Y.M."/>
            <person name="Seo E."/>
            <person name="Kim K.T."/>
            <person name="Kim M.S."/>
            <person name="Lee J.M."/>
            <person name="Cheong K."/>
            <person name="Shin H.S."/>
            <person name="Kim S.B."/>
            <person name="Han K."/>
            <person name="Lee J."/>
            <person name="Park M."/>
            <person name="Lee H.A."/>
            <person name="Lee H.Y."/>
            <person name="Lee Y."/>
            <person name="Oh S."/>
            <person name="Lee J.H."/>
            <person name="Choi E."/>
            <person name="Choi E."/>
            <person name="Lee S.E."/>
            <person name="Jeon J."/>
            <person name="Kim H."/>
            <person name="Choi G."/>
            <person name="Song H."/>
            <person name="Lee J."/>
            <person name="Lee S.C."/>
            <person name="Kwon J.K."/>
            <person name="Lee H.Y."/>
            <person name="Koo N."/>
            <person name="Hong Y."/>
            <person name="Kim R.W."/>
            <person name="Kang W.H."/>
            <person name="Huh J.H."/>
            <person name="Kang B.C."/>
            <person name="Yang T.J."/>
            <person name="Lee Y.H."/>
            <person name="Bennetzen J.L."/>
            <person name="Choi D."/>
        </authorList>
    </citation>
    <scope>NUCLEOTIDE SEQUENCE [LARGE SCALE GENOMIC DNA]</scope>
    <source>
        <strain evidence="8">cv. CM334</strain>
    </source>
</reference>
<dbReference type="Pfam" id="PF03641">
    <property type="entry name" value="Lysine_decarbox"/>
    <property type="match status" value="1"/>
</dbReference>
<dbReference type="Proteomes" id="UP000222542">
    <property type="component" value="Unassembled WGS sequence"/>
</dbReference>
<reference evidence="7 8" key="1">
    <citation type="journal article" date="2014" name="Nat. Genet.">
        <title>Genome sequence of the hot pepper provides insights into the evolution of pungency in Capsicum species.</title>
        <authorList>
            <person name="Kim S."/>
            <person name="Park M."/>
            <person name="Yeom S.I."/>
            <person name="Kim Y.M."/>
            <person name="Lee J.M."/>
            <person name="Lee H.A."/>
            <person name="Seo E."/>
            <person name="Choi J."/>
            <person name="Cheong K."/>
            <person name="Kim K.T."/>
            <person name="Jung K."/>
            <person name="Lee G.W."/>
            <person name="Oh S.K."/>
            <person name="Bae C."/>
            <person name="Kim S.B."/>
            <person name="Lee H.Y."/>
            <person name="Kim S.Y."/>
            <person name="Kim M.S."/>
            <person name="Kang B.C."/>
            <person name="Jo Y.D."/>
            <person name="Yang H.B."/>
            <person name="Jeong H.J."/>
            <person name="Kang W.H."/>
            <person name="Kwon J.K."/>
            <person name="Shin C."/>
            <person name="Lim J.Y."/>
            <person name="Park J.H."/>
            <person name="Huh J.H."/>
            <person name="Kim J.S."/>
            <person name="Kim B.D."/>
            <person name="Cohen O."/>
            <person name="Paran I."/>
            <person name="Suh M.C."/>
            <person name="Lee S.B."/>
            <person name="Kim Y.K."/>
            <person name="Shin Y."/>
            <person name="Noh S.J."/>
            <person name="Park J."/>
            <person name="Seo Y.S."/>
            <person name="Kwon S.Y."/>
            <person name="Kim H.A."/>
            <person name="Park J.M."/>
            <person name="Kim H.J."/>
            <person name="Choi S.B."/>
            <person name="Bosland P.W."/>
            <person name="Reeves G."/>
            <person name="Jo S.H."/>
            <person name="Lee B.W."/>
            <person name="Cho H.T."/>
            <person name="Choi H.S."/>
            <person name="Lee M.S."/>
            <person name="Yu Y."/>
            <person name="Do Choi Y."/>
            <person name="Park B.S."/>
            <person name="van Deynze A."/>
            <person name="Ashrafi H."/>
            <person name="Hill T."/>
            <person name="Kim W.T."/>
            <person name="Pai H.S."/>
            <person name="Ahn H.K."/>
            <person name="Yeam I."/>
            <person name="Giovannoni J.J."/>
            <person name="Rose J.K."/>
            <person name="Sorensen I."/>
            <person name="Lee S.J."/>
            <person name="Kim R.W."/>
            <person name="Choi I.Y."/>
            <person name="Choi B.S."/>
            <person name="Lim J.S."/>
            <person name="Lee Y.H."/>
            <person name="Choi D."/>
        </authorList>
    </citation>
    <scope>NUCLEOTIDE SEQUENCE [LARGE SCALE GENOMIC DNA]</scope>
    <source>
        <strain evidence="8">cv. CM334</strain>
    </source>
</reference>
<dbReference type="InterPro" id="IPR031100">
    <property type="entry name" value="LOG_fam"/>
</dbReference>
<keyword evidence="3" id="KW-0203">Cytokinin biosynthesis</keyword>
<comment type="function">
    <text evidence="4">Cytokinin-activating enzyme working in the direct activation pathway. Phosphoribohydrolase that converts inactive cytokinin nucleotides to the biologically active free-base forms.</text>
</comment>
<dbReference type="GO" id="GO:0005829">
    <property type="term" value="C:cytosol"/>
    <property type="evidence" value="ECO:0000318"/>
    <property type="project" value="GO_Central"/>
</dbReference>
<protein>
    <recommendedName>
        <fullName evidence="2">cytokinin riboside 5'-monophosphate phosphoribohydrolase</fullName>
        <ecNumber evidence="2">3.2.2.n1</ecNumber>
    </recommendedName>
</protein>
<evidence type="ECO:0000256" key="5">
    <source>
        <dbReference type="ARBA" id="ARBA00047718"/>
    </source>
</evidence>
<evidence type="ECO:0000313" key="7">
    <source>
        <dbReference type="EMBL" id="PHT66321.1"/>
    </source>
</evidence>
<dbReference type="GO" id="GO:0102682">
    <property type="term" value="F:cytokinin riboside 5'-monophosphate phosphoribohydrolase activity"/>
    <property type="evidence" value="ECO:0000318"/>
    <property type="project" value="GO_Central"/>
</dbReference>
<evidence type="ECO:0000256" key="1">
    <source>
        <dbReference type="ARBA" id="ARBA00006763"/>
    </source>
</evidence>
<dbReference type="Gene3D" id="3.40.50.450">
    <property type="match status" value="1"/>
</dbReference>
<organism evidence="7 8">
    <name type="scientific">Capsicum annuum</name>
    <name type="common">Capsicum pepper</name>
    <dbReference type="NCBI Taxonomy" id="4072"/>
    <lineage>
        <taxon>Eukaryota</taxon>
        <taxon>Viridiplantae</taxon>
        <taxon>Streptophyta</taxon>
        <taxon>Embryophyta</taxon>
        <taxon>Tracheophyta</taxon>
        <taxon>Spermatophyta</taxon>
        <taxon>Magnoliopsida</taxon>
        <taxon>eudicotyledons</taxon>
        <taxon>Gunneridae</taxon>
        <taxon>Pentapetalae</taxon>
        <taxon>asterids</taxon>
        <taxon>lamiids</taxon>
        <taxon>Solanales</taxon>
        <taxon>Solanaceae</taxon>
        <taxon>Solanoideae</taxon>
        <taxon>Capsiceae</taxon>
        <taxon>Capsicum</taxon>
    </lineage>
</organism>
<sequence>MNESECIVDGVNLEVVLFGSHSKHFPILCSDDDMSLDSSEIVEYYEDEEQESYVLIFSPNQQHKNTPLFKAEWFTMYRPLLGSFIFEPPPYERRKKMEARIAGVDGYYKSLLSFIDKVVEEGFISPNVRQIILSVPTAIELVEKLEEYVPCHERVSSKLNWETEKQLGYPQPQQIVR</sequence>
<evidence type="ECO:0000256" key="3">
    <source>
        <dbReference type="ARBA" id="ARBA00022712"/>
    </source>
</evidence>
<evidence type="ECO:0000256" key="4">
    <source>
        <dbReference type="ARBA" id="ARBA00024884"/>
    </source>
</evidence>
<dbReference type="EC" id="3.2.2.n1" evidence="2"/>
<comment type="catalytic activity">
    <reaction evidence="5">
        <text>N(6)-(dimethylallyl)adenosine 5'-phosphate + H2O = N(6)-dimethylallyladenine + D-ribose 5-phosphate</text>
        <dbReference type="Rhea" id="RHEA:48560"/>
        <dbReference type="ChEBI" id="CHEBI:15377"/>
        <dbReference type="ChEBI" id="CHEBI:17660"/>
        <dbReference type="ChEBI" id="CHEBI:57526"/>
        <dbReference type="ChEBI" id="CHEBI:78346"/>
        <dbReference type="EC" id="3.2.2.n1"/>
    </reaction>
</comment>
<name>A0A2G2Y9U1_CAPAN</name>
<dbReference type="GO" id="GO:0009691">
    <property type="term" value="P:cytokinin biosynthetic process"/>
    <property type="evidence" value="ECO:0000318"/>
    <property type="project" value="GO_Central"/>
</dbReference>
<comment type="similarity">
    <text evidence="1">Belongs to the LOG family.</text>
</comment>
<dbReference type="AlphaFoldDB" id="A0A2G2Y9U1"/>
<dbReference type="EMBL" id="AYRZ02000012">
    <property type="protein sequence ID" value="PHT66321.1"/>
    <property type="molecule type" value="Genomic_DNA"/>
</dbReference>
<dbReference type="PANTHER" id="PTHR31223:SF69">
    <property type="entry name" value="CYTOKININ RIBOSIDE 5'-MONOPHOSPHATE PHOSPHORIBOHYDROLASE LOG3"/>
    <property type="match status" value="1"/>
</dbReference>
<dbReference type="STRING" id="4072.A0A2G2Y9U1"/>
<dbReference type="GO" id="GO:0005634">
    <property type="term" value="C:nucleus"/>
    <property type="evidence" value="ECO:0000318"/>
    <property type="project" value="GO_Central"/>
</dbReference>